<keyword evidence="5" id="KW-1185">Reference proteome</keyword>
<accession>A0A7W7Y0P9</accession>
<feature type="domain" description="DUF4124" evidence="3">
    <location>
        <begin position="9"/>
        <end position="53"/>
    </location>
</feature>
<feature type="signal peptide" evidence="1">
    <location>
        <begin position="1"/>
        <end position="19"/>
    </location>
</feature>
<feature type="domain" description="M23ase beta-sheet core" evidence="2">
    <location>
        <begin position="177"/>
        <end position="276"/>
    </location>
</feature>
<organism evidence="4 5">
    <name type="scientific">Rehaibacterium terrae</name>
    <dbReference type="NCBI Taxonomy" id="1341696"/>
    <lineage>
        <taxon>Bacteria</taxon>
        <taxon>Pseudomonadati</taxon>
        <taxon>Pseudomonadota</taxon>
        <taxon>Gammaproteobacteria</taxon>
        <taxon>Lysobacterales</taxon>
        <taxon>Lysobacteraceae</taxon>
        <taxon>Rehaibacterium</taxon>
    </lineage>
</organism>
<evidence type="ECO:0000313" key="5">
    <source>
        <dbReference type="Proteomes" id="UP000519004"/>
    </source>
</evidence>
<dbReference type="Gene3D" id="2.70.70.10">
    <property type="entry name" value="Glucose Permease (Domain IIA)"/>
    <property type="match status" value="1"/>
</dbReference>
<dbReference type="InterPro" id="IPR016047">
    <property type="entry name" value="M23ase_b-sheet_dom"/>
</dbReference>
<protein>
    <submittedName>
        <fullName evidence="4">Murein DD-endopeptidase MepM/ murein hydrolase activator NlpD</fullName>
    </submittedName>
</protein>
<evidence type="ECO:0000256" key="1">
    <source>
        <dbReference type="SAM" id="SignalP"/>
    </source>
</evidence>
<dbReference type="InterPro" id="IPR050570">
    <property type="entry name" value="Cell_wall_metabolism_enzyme"/>
</dbReference>
<dbReference type="Pfam" id="PF13511">
    <property type="entry name" value="DUF4124"/>
    <property type="match status" value="1"/>
</dbReference>
<evidence type="ECO:0000259" key="2">
    <source>
        <dbReference type="Pfam" id="PF01551"/>
    </source>
</evidence>
<dbReference type="RefSeq" id="WP_183948613.1">
    <property type="nucleotide sequence ID" value="NZ_JACHHX010000012.1"/>
</dbReference>
<keyword evidence="4" id="KW-0378">Hydrolase</keyword>
<feature type="chain" id="PRO_5031004045" evidence="1">
    <location>
        <begin position="20"/>
        <end position="300"/>
    </location>
</feature>
<dbReference type="InterPro" id="IPR025392">
    <property type="entry name" value="DUF4124"/>
</dbReference>
<sequence>MYRTLAVTLCLLAAAPLAAQKVYRWVDERGVVHYTDRAPPGREAGRVEVRRLPGEPGTLARLRIERTDAGYIALARNPLAGPVEVRLEFSDRQNVASEPALPLTRVLPAAAESRLATLQLADPGRPGGFSLKLAAVPGDPSAQPQDVDYLLPVGGMSWRIDQGFGGAFSHDDDQNRHAVDFAVPEGTPVLAAREGVVMQVESDFHKAGMDREKFASRANHIRILHPDGTMAVYAHLAPDGVLVREGQRVRAGQHIGHSGNTGFSSGPHLHFVVQVNRGMKLESIPFRLAGPQGTIAIPGQ</sequence>
<dbReference type="Pfam" id="PF01551">
    <property type="entry name" value="Peptidase_M23"/>
    <property type="match status" value="1"/>
</dbReference>
<keyword evidence="1" id="KW-0732">Signal</keyword>
<evidence type="ECO:0000313" key="4">
    <source>
        <dbReference type="EMBL" id="MBB5015942.1"/>
    </source>
</evidence>
<comment type="caution">
    <text evidence="4">The sequence shown here is derived from an EMBL/GenBank/DDBJ whole genome shotgun (WGS) entry which is preliminary data.</text>
</comment>
<dbReference type="SUPFAM" id="SSF51261">
    <property type="entry name" value="Duplicated hybrid motif"/>
    <property type="match status" value="1"/>
</dbReference>
<reference evidence="4 5" key="1">
    <citation type="submission" date="2020-08" db="EMBL/GenBank/DDBJ databases">
        <title>Genomic Encyclopedia of Type Strains, Phase IV (KMG-IV): sequencing the most valuable type-strain genomes for metagenomic binning, comparative biology and taxonomic classification.</title>
        <authorList>
            <person name="Goeker M."/>
        </authorList>
    </citation>
    <scope>NUCLEOTIDE SEQUENCE [LARGE SCALE GENOMIC DNA]</scope>
    <source>
        <strain evidence="4 5">DSM 25897</strain>
    </source>
</reference>
<proteinExistence type="predicted"/>
<dbReference type="AlphaFoldDB" id="A0A7W7Y0P9"/>
<evidence type="ECO:0000259" key="3">
    <source>
        <dbReference type="Pfam" id="PF13511"/>
    </source>
</evidence>
<name>A0A7W7Y0P9_9GAMM</name>
<gene>
    <name evidence="4" type="ORF">HNQ58_001852</name>
</gene>
<dbReference type="CDD" id="cd12797">
    <property type="entry name" value="M23_peptidase"/>
    <property type="match status" value="1"/>
</dbReference>
<dbReference type="GO" id="GO:0004222">
    <property type="term" value="F:metalloendopeptidase activity"/>
    <property type="evidence" value="ECO:0007669"/>
    <property type="project" value="TreeGrafter"/>
</dbReference>
<dbReference type="InterPro" id="IPR011055">
    <property type="entry name" value="Dup_hybrid_motif"/>
</dbReference>
<dbReference type="PANTHER" id="PTHR21666">
    <property type="entry name" value="PEPTIDASE-RELATED"/>
    <property type="match status" value="1"/>
</dbReference>
<dbReference type="PANTHER" id="PTHR21666:SF294">
    <property type="entry name" value="PEPTIDASE M23"/>
    <property type="match status" value="1"/>
</dbReference>
<dbReference type="Proteomes" id="UP000519004">
    <property type="component" value="Unassembled WGS sequence"/>
</dbReference>
<dbReference type="EMBL" id="JACHHX010000012">
    <property type="protein sequence ID" value="MBB5015942.1"/>
    <property type="molecule type" value="Genomic_DNA"/>
</dbReference>